<dbReference type="Gene3D" id="3.30.70.1730">
    <property type="match status" value="1"/>
</dbReference>
<dbReference type="GO" id="GO:0003735">
    <property type="term" value="F:structural constituent of ribosome"/>
    <property type="evidence" value="ECO:0007669"/>
    <property type="project" value="InterPro"/>
</dbReference>
<evidence type="ECO:0000256" key="1">
    <source>
        <dbReference type="ARBA" id="ARBA00008889"/>
    </source>
</evidence>
<evidence type="ECO:0000256" key="5">
    <source>
        <dbReference type="HAMAP-Rule" id="MF_00362"/>
    </source>
</evidence>
<reference evidence="6" key="2">
    <citation type="journal article" date="2021" name="Sci. Rep.">
        <title>The distribution of antibiotic resistance genes in chicken gut microbiota commensals.</title>
        <authorList>
            <person name="Juricova H."/>
            <person name="Matiasovicova J."/>
            <person name="Kubasova T."/>
            <person name="Cejkova D."/>
            <person name="Rychlik I."/>
        </authorList>
    </citation>
    <scope>NUCLEOTIDE SEQUENCE</scope>
    <source>
        <strain evidence="6">An559</strain>
    </source>
</reference>
<dbReference type="SUPFAM" id="SSF160369">
    <property type="entry name" value="Ribosomal protein L10-like"/>
    <property type="match status" value="1"/>
</dbReference>
<protein>
    <recommendedName>
        <fullName evidence="4 5">Large ribosomal subunit protein uL10</fullName>
    </recommendedName>
</protein>
<dbReference type="NCBIfam" id="NF000955">
    <property type="entry name" value="PRK00099.1-1"/>
    <property type="match status" value="1"/>
</dbReference>
<dbReference type="Pfam" id="PF00466">
    <property type="entry name" value="Ribosomal_L10"/>
    <property type="match status" value="1"/>
</dbReference>
<dbReference type="Proteomes" id="UP000774750">
    <property type="component" value="Unassembled WGS sequence"/>
</dbReference>
<keyword evidence="7" id="KW-1185">Reference proteome</keyword>
<dbReference type="AlphaFoldDB" id="A0A938X7W9"/>
<keyword evidence="3 5" id="KW-0687">Ribonucleoprotein</keyword>
<comment type="subunit">
    <text evidence="5">Part of the ribosomal stalk of the 50S ribosomal subunit. The N-terminus interacts with L11 and the large rRNA to form the base of the stalk. The C-terminus forms an elongated spine to which L12 dimers bind in a sequential fashion forming a multimeric L10(L12)X complex.</text>
</comment>
<dbReference type="HAMAP" id="MF_00362">
    <property type="entry name" value="Ribosomal_uL10"/>
    <property type="match status" value="1"/>
</dbReference>
<dbReference type="InterPro" id="IPR043141">
    <property type="entry name" value="Ribosomal_uL10-like_sf"/>
</dbReference>
<dbReference type="InterPro" id="IPR001790">
    <property type="entry name" value="Ribosomal_uL10"/>
</dbReference>
<evidence type="ECO:0000313" key="6">
    <source>
        <dbReference type="EMBL" id="MBM6920760.1"/>
    </source>
</evidence>
<sequence>MPSAELLKQKEQYVKELTEKLKGSAAGVLVDYKGITVADDTKLRKEFREAGVQYTVVKNTMLRFAAKEAGLEDLIPVLEGTTALALCEEDPVAPAKIAAKYADSIKNCFTIKGGFMDGEVLDAAKVVAVGKLPSKDQLMAQLVSVLTGNIRGMAVALNAIAEQKESA</sequence>
<keyword evidence="5" id="KW-0694">RNA-binding</keyword>
<dbReference type="CDD" id="cd05797">
    <property type="entry name" value="Ribosomal_L10"/>
    <property type="match status" value="1"/>
</dbReference>
<dbReference type="InterPro" id="IPR002363">
    <property type="entry name" value="Ribosomal_uL10_CS_bac"/>
</dbReference>
<evidence type="ECO:0000256" key="2">
    <source>
        <dbReference type="ARBA" id="ARBA00022980"/>
    </source>
</evidence>
<keyword evidence="5" id="KW-0699">rRNA-binding</keyword>
<dbReference type="GO" id="GO:0015934">
    <property type="term" value="C:large ribosomal subunit"/>
    <property type="evidence" value="ECO:0007669"/>
    <property type="project" value="InterPro"/>
</dbReference>
<evidence type="ECO:0000256" key="4">
    <source>
        <dbReference type="ARBA" id="ARBA00035202"/>
    </source>
</evidence>
<dbReference type="PANTHER" id="PTHR11560">
    <property type="entry name" value="39S RIBOSOMAL PROTEIN L10, MITOCHONDRIAL"/>
    <property type="match status" value="1"/>
</dbReference>
<dbReference type="PROSITE" id="PS01109">
    <property type="entry name" value="RIBOSOMAL_L10"/>
    <property type="match status" value="1"/>
</dbReference>
<accession>A0A938X7W9</accession>
<keyword evidence="2 5" id="KW-0689">Ribosomal protein</keyword>
<gene>
    <name evidence="5" type="primary">rplJ</name>
    <name evidence="6" type="ORF">H6A12_06305</name>
</gene>
<comment type="similarity">
    <text evidence="1 5">Belongs to the universal ribosomal protein uL10 family.</text>
</comment>
<evidence type="ECO:0000256" key="3">
    <source>
        <dbReference type="ARBA" id="ARBA00023274"/>
    </source>
</evidence>
<dbReference type="InterPro" id="IPR022973">
    <property type="entry name" value="Ribosomal_uL10_bac"/>
</dbReference>
<dbReference type="EMBL" id="JACJKY010000008">
    <property type="protein sequence ID" value="MBM6920760.1"/>
    <property type="molecule type" value="Genomic_DNA"/>
</dbReference>
<organism evidence="6 7">
    <name type="scientific">Merdimmobilis hominis</name>
    <dbReference type="NCBI Taxonomy" id="2897707"/>
    <lineage>
        <taxon>Bacteria</taxon>
        <taxon>Bacillati</taxon>
        <taxon>Bacillota</taxon>
        <taxon>Clostridia</taxon>
        <taxon>Eubacteriales</taxon>
        <taxon>Oscillospiraceae</taxon>
        <taxon>Merdimmobilis</taxon>
    </lineage>
</organism>
<evidence type="ECO:0000313" key="7">
    <source>
        <dbReference type="Proteomes" id="UP000774750"/>
    </source>
</evidence>
<proteinExistence type="inferred from homology"/>
<name>A0A938X7W9_9FIRM</name>
<reference evidence="6" key="1">
    <citation type="submission" date="2020-08" db="EMBL/GenBank/DDBJ databases">
        <authorList>
            <person name="Cejkova D."/>
            <person name="Kubasova T."/>
            <person name="Jahodarova E."/>
            <person name="Rychlik I."/>
        </authorList>
    </citation>
    <scope>NUCLEOTIDE SEQUENCE</scope>
    <source>
        <strain evidence="6">An559</strain>
    </source>
</reference>
<dbReference type="InterPro" id="IPR047865">
    <property type="entry name" value="Ribosomal_uL10_bac_type"/>
</dbReference>
<dbReference type="GO" id="GO:0006412">
    <property type="term" value="P:translation"/>
    <property type="evidence" value="ECO:0007669"/>
    <property type="project" value="UniProtKB-UniRule"/>
</dbReference>
<dbReference type="GO" id="GO:0070180">
    <property type="term" value="F:large ribosomal subunit rRNA binding"/>
    <property type="evidence" value="ECO:0007669"/>
    <property type="project" value="UniProtKB-UniRule"/>
</dbReference>
<dbReference type="Gene3D" id="6.10.250.290">
    <property type="match status" value="1"/>
</dbReference>
<comment type="function">
    <text evidence="5">Forms part of the ribosomal stalk, playing a central role in the interaction of the ribosome with GTP-bound translation factors.</text>
</comment>
<dbReference type="RefSeq" id="WP_204445996.1">
    <property type="nucleotide sequence ID" value="NZ_JACJKY010000008.1"/>
</dbReference>
<comment type="caution">
    <text evidence="6">The sequence shown here is derived from an EMBL/GenBank/DDBJ whole genome shotgun (WGS) entry which is preliminary data.</text>
</comment>